<sequence length="59" mass="7222">MIDLNKPFLERDEDYRAEIRFFYAKLFNNLGSDEIMYIIQMLDDELKQSMLRYINPLDL</sequence>
<organism evidence="1 2">
    <name type="scientific">Peptostreptococcus anaerobius</name>
    <dbReference type="NCBI Taxonomy" id="1261"/>
    <lineage>
        <taxon>Bacteria</taxon>
        <taxon>Bacillati</taxon>
        <taxon>Bacillota</taxon>
        <taxon>Clostridia</taxon>
        <taxon>Peptostreptococcales</taxon>
        <taxon>Peptostreptococcaceae</taxon>
        <taxon>Peptostreptococcus</taxon>
    </lineage>
</organism>
<name>A0A379CJA3_9FIRM</name>
<accession>A0A379CJA3</accession>
<dbReference type="EMBL" id="UGTB01000004">
    <property type="protein sequence ID" value="SUB62129.1"/>
    <property type="molecule type" value="Genomic_DNA"/>
</dbReference>
<dbReference type="RefSeq" id="WP_019595682.1">
    <property type="nucleotide sequence ID" value="NZ_FOVA01000025.1"/>
</dbReference>
<evidence type="ECO:0000313" key="2">
    <source>
        <dbReference type="Proteomes" id="UP000255101"/>
    </source>
</evidence>
<dbReference type="AlphaFoldDB" id="A0A379CJA3"/>
<reference evidence="1 2" key="1">
    <citation type="submission" date="2018-06" db="EMBL/GenBank/DDBJ databases">
        <authorList>
            <consortium name="Pathogen Informatics"/>
            <person name="Doyle S."/>
        </authorList>
    </citation>
    <scope>NUCLEOTIDE SEQUENCE [LARGE SCALE GENOMIC DNA]</scope>
    <source>
        <strain evidence="1 2">NCTC11460</strain>
    </source>
</reference>
<protein>
    <submittedName>
        <fullName evidence="1">Uncharacterized protein</fullName>
    </submittedName>
</protein>
<evidence type="ECO:0000313" key="1">
    <source>
        <dbReference type="EMBL" id="SUB62129.1"/>
    </source>
</evidence>
<proteinExistence type="predicted"/>
<gene>
    <name evidence="1" type="ORF">NCTC11460_02137</name>
</gene>
<dbReference type="Proteomes" id="UP000255101">
    <property type="component" value="Unassembled WGS sequence"/>
</dbReference>